<dbReference type="SUPFAM" id="SSF55874">
    <property type="entry name" value="ATPase domain of HSP90 chaperone/DNA topoisomerase II/histidine kinase"/>
    <property type="match status" value="1"/>
</dbReference>
<dbReference type="Pfam" id="PF08448">
    <property type="entry name" value="PAS_4"/>
    <property type="match status" value="1"/>
</dbReference>
<protein>
    <recommendedName>
        <fullName evidence="2">histidine kinase</fullName>
        <ecNumber evidence="2">2.7.13.3</ecNumber>
    </recommendedName>
</protein>
<dbReference type="Proteomes" id="UP000676194">
    <property type="component" value="Chromosome"/>
</dbReference>
<feature type="domain" description="PAS" evidence="8">
    <location>
        <begin position="681"/>
        <end position="726"/>
    </location>
</feature>
<dbReference type="InterPro" id="IPR036890">
    <property type="entry name" value="HATPase_C_sf"/>
</dbReference>
<feature type="coiled-coil region" evidence="6">
    <location>
        <begin position="772"/>
        <end position="799"/>
    </location>
</feature>
<dbReference type="InterPro" id="IPR052162">
    <property type="entry name" value="Sensor_kinase/Photoreceptor"/>
</dbReference>
<dbReference type="PANTHER" id="PTHR43304">
    <property type="entry name" value="PHYTOCHROME-LIKE PROTEIN CPH1"/>
    <property type="match status" value="1"/>
</dbReference>
<dbReference type="InterPro" id="IPR013656">
    <property type="entry name" value="PAS_4"/>
</dbReference>
<sequence>MPKSTSIRDSVSPDLFSQLVASLTDLGVVLVSDSGSILSWNRAAQQLFGISESQAVGQPLPTQLPGMTAIFEEFRNSKDRQEAEFSYQRRTNTTKQIFVSLRQLTSDVISLQFRTREAAKVGDDSELSPSIPKSSETPFEFKSFYRSLVETSPDGFWLIDNQSRFLDVNDAYVRLSGYSREELLAMPPSQLEAKENSDEMAQHIENIRKQGYDRFNTFHRTKEGKIWPVEVTVRYWPESGGRFVAFFRDLTDRKRFEAQLQDWELQLNSSDRRLAELVKGMSEACFTLDREYRFTFVNDACENLFKFNREQMLGNRFWEVFAKLVGTWMEQAYRKAMTEQINVNFITFSPIAERWVDIRLFPTGDGLAAFVLDIDDRKRAEDSLRASEARHARVIRGVNDGIWDWELGTPNVYMSPRWCELLGHAGEELPHHFDTFLERLHPDDVEKMFAAVRAHQETGAEYDIEIRLRHRSGEYRWFRSRGKSDRQPGEGPAYMAGSITDIHERKMAEAEIRELNANLELRVRERTQELDEAQRLAHLGSWSWLQSENLIQWTPELYRIFGLDSQKAPPSFEEQEKYFSPASWKRITEAVNTAFTEGVGYELDLEFLRPDGSPGVLVAKGEAQRDATGKIIRLRGTAQDVTVVRRAEAEVQRISERLLLATHAGKVGIWDWNLLEDRLDWDESMYALYGIAKEQFQGAYRAWLNGVHPQDRDRGNREIQEAIRGEKDFNTEFRVLWPDHSVHHIRAHGKIYRESSGRAERMIGTNWDITEMKQKEEDIRRLNANLVRKAAEVEATNKELESFSYSVSHDLRAPLRAIDGYSRILQEDYLAQLPDPAREFIQDIRANTQQMGRLIDDLLAFSRLNRHSIRKQLLPAHEFVRECFEELIKNRPDQQINFKIEPLTEFYADRSLLKQVLLNLLANALKFTGKKASPEITVGEIENEMENVYFIKDNGVGFDMRYAHKLFGVFQRLHRQEDYEGTGVGLAIVQRIINRHSGRVWAEATINDGATFYFSLPLEGARSHVTAD</sequence>
<dbReference type="KEGG" id="tsph:KIH39_23985"/>
<dbReference type="CDD" id="cd00082">
    <property type="entry name" value="HisKA"/>
    <property type="match status" value="1"/>
</dbReference>
<dbReference type="PROSITE" id="PS50113">
    <property type="entry name" value="PAC"/>
    <property type="match status" value="3"/>
</dbReference>
<feature type="domain" description="PAS" evidence="8">
    <location>
        <begin position="12"/>
        <end position="58"/>
    </location>
</feature>
<dbReference type="RefSeq" id="WP_213496245.1">
    <property type="nucleotide sequence ID" value="NZ_CP074694.1"/>
</dbReference>
<dbReference type="InterPro" id="IPR005467">
    <property type="entry name" value="His_kinase_dom"/>
</dbReference>
<dbReference type="SMART" id="SM00091">
    <property type="entry name" value="PAS"/>
    <property type="match status" value="5"/>
</dbReference>
<dbReference type="SUPFAM" id="SSF55785">
    <property type="entry name" value="PYP-like sensor domain (PAS domain)"/>
    <property type="match status" value="6"/>
</dbReference>
<dbReference type="InterPro" id="IPR003661">
    <property type="entry name" value="HisK_dim/P_dom"/>
</dbReference>
<dbReference type="InterPro" id="IPR004358">
    <property type="entry name" value="Sig_transdc_His_kin-like_C"/>
</dbReference>
<dbReference type="InterPro" id="IPR013767">
    <property type="entry name" value="PAS_fold"/>
</dbReference>
<dbReference type="Pfam" id="PF00512">
    <property type="entry name" value="HisKA"/>
    <property type="match status" value="1"/>
</dbReference>
<feature type="domain" description="PAS" evidence="8">
    <location>
        <begin position="141"/>
        <end position="211"/>
    </location>
</feature>
<organism evidence="10 11">
    <name type="scientific">Telmatocola sphagniphila</name>
    <dbReference type="NCBI Taxonomy" id="1123043"/>
    <lineage>
        <taxon>Bacteria</taxon>
        <taxon>Pseudomonadati</taxon>
        <taxon>Planctomycetota</taxon>
        <taxon>Planctomycetia</taxon>
        <taxon>Gemmatales</taxon>
        <taxon>Gemmataceae</taxon>
    </lineage>
</organism>
<dbReference type="SUPFAM" id="SSF47384">
    <property type="entry name" value="Homodimeric domain of signal transducing histidine kinase"/>
    <property type="match status" value="1"/>
</dbReference>
<dbReference type="InterPro" id="IPR000700">
    <property type="entry name" value="PAS-assoc_C"/>
</dbReference>
<feature type="domain" description="PAS" evidence="8">
    <location>
        <begin position="387"/>
        <end position="459"/>
    </location>
</feature>
<accession>A0A8E6B471</accession>
<dbReference type="Pfam" id="PF08447">
    <property type="entry name" value="PAS_3"/>
    <property type="match status" value="3"/>
</dbReference>
<evidence type="ECO:0000256" key="3">
    <source>
        <dbReference type="ARBA" id="ARBA00022553"/>
    </source>
</evidence>
<dbReference type="EC" id="2.7.13.3" evidence="2"/>
<feature type="domain" description="PAC" evidence="9">
    <location>
        <begin position="462"/>
        <end position="514"/>
    </location>
</feature>
<feature type="domain" description="Histidine kinase" evidence="7">
    <location>
        <begin position="806"/>
        <end position="1020"/>
    </location>
</feature>
<dbReference type="Pfam" id="PF00989">
    <property type="entry name" value="PAS"/>
    <property type="match status" value="2"/>
</dbReference>
<dbReference type="PROSITE" id="PS50109">
    <property type="entry name" value="HIS_KIN"/>
    <property type="match status" value="1"/>
</dbReference>
<keyword evidence="11" id="KW-1185">Reference proteome</keyword>
<dbReference type="GO" id="GO:0006355">
    <property type="term" value="P:regulation of DNA-templated transcription"/>
    <property type="evidence" value="ECO:0007669"/>
    <property type="project" value="InterPro"/>
</dbReference>
<dbReference type="PANTHER" id="PTHR43304:SF1">
    <property type="entry name" value="PAC DOMAIN-CONTAINING PROTEIN"/>
    <property type="match status" value="1"/>
</dbReference>
<dbReference type="PROSITE" id="PS50112">
    <property type="entry name" value="PAS"/>
    <property type="match status" value="5"/>
</dbReference>
<evidence type="ECO:0000259" key="9">
    <source>
        <dbReference type="PROSITE" id="PS50113"/>
    </source>
</evidence>
<dbReference type="InterPro" id="IPR000014">
    <property type="entry name" value="PAS"/>
</dbReference>
<dbReference type="SMART" id="SM00387">
    <property type="entry name" value="HATPase_c"/>
    <property type="match status" value="1"/>
</dbReference>
<dbReference type="Gene3D" id="3.30.450.20">
    <property type="entry name" value="PAS domain"/>
    <property type="match status" value="6"/>
</dbReference>
<dbReference type="FunFam" id="3.30.565.10:FF:000006">
    <property type="entry name" value="Sensor histidine kinase WalK"/>
    <property type="match status" value="1"/>
</dbReference>
<evidence type="ECO:0000256" key="5">
    <source>
        <dbReference type="ARBA" id="ARBA00022777"/>
    </source>
</evidence>
<dbReference type="NCBIfam" id="TIGR00229">
    <property type="entry name" value="sensory_box"/>
    <property type="match status" value="4"/>
</dbReference>
<keyword evidence="6" id="KW-0175">Coiled coil</keyword>
<feature type="domain" description="PAC" evidence="9">
    <location>
        <begin position="729"/>
        <end position="781"/>
    </location>
</feature>
<dbReference type="SMART" id="SM00086">
    <property type="entry name" value="PAC"/>
    <property type="match status" value="3"/>
</dbReference>
<dbReference type="SMART" id="SM00388">
    <property type="entry name" value="HisKA"/>
    <property type="match status" value="1"/>
</dbReference>
<dbReference type="GO" id="GO:0000155">
    <property type="term" value="F:phosphorelay sensor kinase activity"/>
    <property type="evidence" value="ECO:0007669"/>
    <property type="project" value="InterPro"/>
</dbReference>
<evidence type="ECO:0000313" key="11">
    <source>
        <dbReference type="Proteomes" id="UP000676194"/>
    </source>
</evidence>
<dbReference type="FunFam" id="1.10.287.130:FF:000070">
    <property type="entry name" value="Histidine kinase sensor protein"/>
    <property type="match status" value="1"/>
</dbReference>
<gene>
    <name evidence="10" type="ORF">KIH39_23985</name>
</gene>
<proteinExistence type="predicted"/>
<dbReference type="Pfam" id="PF02518">
    <property type="entry name" value="HATPase_c"/>
    <property type="match status" value="1"/>
</dbReference>
<reference evidence="10" key="1">
    <citation type="submission" date="2021-05" db="EMBL/GenBank/DDBJ databases">
        <title>Complete genome sequence of the cellulolytic planctomycete Telmatocola sphagniphila SP2T and characterization of the first cellulase from planctomycetes.</title>
        <authorList>
            <person name="Rakitin A.L."/>
            <person name="Beletsky A.V."/>
            <person name="Naumoff D.G."/>
            <person name="Kulichevskaya I.S."/>
            <person name="Mardanov A.V."/>
            <person name="Ravin N.V."/>
            <person name="Dedysh S.N."/>
        </authorList>
    </citation>
    <scope>NUCLEOTIDE SEQUENCE</scope>
    <source>
        <strain evidence="10">SP2T</strain>
    </source>
</reference>
<feature type="domain" description="PAC" evidence="9">
    <location>
        <begin position="601"/>
        <end position="653"/>
    </location>
</feature>
<dbReference type="CDD" id="cd00130">
    <property type="entry name" value="PAS"/>
    <property type="match status" value="5"/>
</dbReference>
<dbReference type="InterPro" id="IPR003594">
    <property type="entry name" value="HATPase_dom"/>
</dbReference>
<dbReference type="InterPro" id="IPR035965">
    <property type="entry name" value="PAS-like_dom_sf"/>
</dbReference>
<feature type="domain" description="PAS" evidence="8">
    <location>
        <begin position="270"/>
        <end position="340"/>
    </location>
</feature>
<dbReference type="InterPro" id="IPR013655">
    <property type="entry name" value="PAS_fold_3"/>
</dbReference>
<comment type="catalytic activity">
    <reaction evidence="1">
        <text>ATP + protein L-histidine = ADP + protein N-phospho-L-histidine.</text>
        <dbReference type="EC" id="2.7.13.3"/>
    </reaction>
</comment>
<keyword evidence="3" id="KW-0597">Phosphoprotein</keyword>
<keyword evidence="5" id="KW-0418">Kinase</keyword>
<evidence type="ECO:0000256" key="6">
    <source>
        <dbReference type="SAM" id="Coils"/>
    </source>
</evidence>
<evidence type="ECO:0000259" key="7">
    <source>
        <dbReference type="PROSITE" id="PS50109"/>
    </source>
</evidence>
<dbReference type="Gene3D" id="3.30.565.10">
    <property type="entry name" value="Histidine kinase-like ATPase, C-terminal domain"/>
    <property type="match status" value="1"/>
</dbReference>
<evidence type="ECO:0000256" key="2">
    <source>
        <dbReference type="ARBA" id="ARBA00012438"/>
    </source>
</evidence>
<keyword evidence="4" id="KW-0808">Transferase</keyword>
<name>A0A8E6B471_9BACT</name>
<dbReference type="PRINTS" id="PR00344">
    <property type="entry name" value="BCTRLSENSOR"/>
</dbReference>
<feature type="coiled-coil region" evidence="6">
    <location>
        <begin position="505"/>
        <end position="536"/>
    </location>
</feature>
<dbReference type="Gene3D" id="2.10.70.100">
    <property type="match status" value="2"/>
</dbReference>
<evidence type="ECO:0000256" key="4">
    <source>
        <dbReference type="ARBA" id="ARBA00022679"/>
    </source>
</evidence>
<evidence type="ECO:0000256" key="1">
    <source>
        <dbReference type="ARBA" id="ARBA00000085"/>
    </source>
</evidence>
<dbReference type="AlphaFoldDB" id="A0A8E6B471"/>
<evidence type="ECO:0000259" key="8">
    <source>
        <dbReference type="PROSITE" id="PS50112"/>
    </source>
</evidence>
<evidence type="ECO:0000313" key="10">
    <source>
        <dbReference type="EMBL" id="QVL31860.1"/>
    </source>
</evidence>
<dbReference type="Gene3D" id="1.10.287.130">
    <property type="match status" value="1"/>
</dbReference>
<dbReference type="InterPro" id="IPR036097">
    <property type="entry name" value="HisK_dim/P_sf"/>
</dbReference>
<dbReference type="EMBL" id="CP074694">
    <property type="protein sequence ID" value="QVL31860.1"/>
    <property type="molecule type" value="Genomic_DNA"/>
</dbReference>
<dbReference type="InterPro" id="IPR001610">
    <property type="entry name" value="PAC"/>
</dbReference>